<proteinExistence type="predicted"/>
<dbReference type="EnsemblPlants" id="OPUNC06G14060.1">
    <property type="protein sequence ID" value="OPUNC06G14060.1"/>
    <property type="gene ID" value="OPUNC06G14060"/>
</dbReference>
<name>A0A0E0LBQ5_ORYPU</name>
<keyword evidence="2" id="KW-1185">Reference proteome</keyword>
<accession>A0A0E0LBQ5</accession>
<evidence type="ECO:0000313" key="1">
    <source>
        <dbReference type="EnsemblPlants" id="OPUNC06G14060.1"/>
    </source>
</evidence>
<sequence length="105" mass="11737">MYPCLLLQRNAKPELSNSLGRQLVASCGILDDNQELRHWIERLTVELEHDATRLRTLLSGTSSTPLENGDMGAKGMGTWLFLFFSDGADGIETCGWSRGDTNHWL</sequence>
<evidence type="ECO:0000313" key="2">
    <source>
        <dbReference type="Proteomes" id="UP000026962"/>
    </source>
</evidence>
<dbReference type="HOGENOM" id="CLU_2240979_0_0_1"/>
<dbReference type="Gramene" id="OPUNC06G14060.1">
    <property type="protein sequence ID" value="OPUNC06G14060.1"/>
    <property type="gene ID" value="OPUNC06G14060"/>
</dbReference>
<reference evidence="1" key="1">
    <citation type="submission" date="2015-04" db="UniProtKB">
        <authorList>
            <consortium name="EnsemblPlants"/>
        </authorList>
    </citation>
    <scope>IDENTIFICATION</scope>
</reference>
<organism evidence="1">
    <name type="scientific">Oryza punctata</name>
    <name type="common">Red rice</name>
    <dbReference type="NCBI Taxonomy" id="4537"/>
    <lineage>
        <taxon>Eukaryota</taxon>
        <taxon>Viridiplantae</taxon>
        <taxon>Streptophyta</taxon>
        <taxon>Embryophyta</taxon>
        <taxon>Tracheophyta</taxon>
        <taxon>Spermatophyta</taxon>
        <taxon>Magnoliopsida</taxon>
        <taxon>Liliopsida</taxon>
        <taxon>Poales</taxon>
        <taxon>Poaceae</taxon>
        <taxon>BOP clade</taxon>
        <taxon>Oryzoideae</taxon>
        <taxon>Oryzeae</taxon>
        <taxon>Oryzinae</taxon>
        <taxon>Oryza</taxon>
    </lineage>
</organism>
<protein>
    <submittedName>
        <fullName evidence="1">Uncharacterized protein</fullName>
    </submittedName>
</protein>
<dbReference type="Proteomes" id="UP000026962">
    <property type="component" value="Chromosome 6"/>
</dbReference>
<reference evidence="1" key="2">
    <citation type="submission" date="2018-05" db="EMBL/GenBank/DDBJ databases">
        <title>OpunRS2 (Oryza punctata Reference Sequence Version 2).</title>
        <authorList>
            <person name="Zhang J."/>
            <person name="Kudrna D."/>
            <person name="Lee S."/>
            <person name="Talag J."/>
            <person name="Welchert J."/>
            <person name="Wing R.A."/>
        </authorList>
    </citation>
    <scope>NUCLEOTIDE SEQUENCE [LARGE SCALE GENOMIC DNA]</scope>
</reference>
<dbReference type="AlphaFoldDB" id="A0A0E0LBQ5"/>